<keyword evidence="3" id="KW-1185">Reference proteome</keyword>
<dbReference type="EMBL" id="JACHZF010000037">
    <property type="protein sequence ID" value="MBB3332571.1"/>
    <property type="molecule type" value="Genomic_DNA"/>
</dbReference>
<evidence type="ECO:0000259" key="1">
    <source>
        <dbReference type="Pfam" id="PF04230"/>
    </source>
</evidence>
<reference evidence="2 3" key="1">
    <citation type="submission" date="2020-08" db="EMBL/GenBank/DDBJ databases">
        <title>Genomic Encyclopedia of Archaeal and Bacterial Type Strains, Phase II (KMG-II): from individual species to whole genera.</title>
        <authorList>
            <person name="Goeker M."/>
        </authorList>
    </citation>
    <scope>NUCLEOTIDE SEQUENCE [LARGE SCALE GENOMIC DNA]</scope>
    <source>
        <strain evidence="2 3">5AG</strain>
    </source>
</reference>
<evidence type="ECO:0000313" key="3">
    <source>
        <dbReference type="Proteomes" id="UP000553442"/>
    </source>
</evidence>
<dbReference type="InterPro" id="IPR007345">
    <property type="entry name" value="Polysacch_pyruvyl_Trfase"/>
</dbReference>
<dbReference type="Pfam" id="PF04230">
    <property type="entry name" value="PS_pyruv_trans"/>
    <property type="match status" value="1"/>
</dbReference>
<dbReference type="AlphaFoldDB" id="A0A7W5PD19"/>
<evidence type="ECO:0000313" key="2">
    <source>
        <dbReference type="EMBL" id="MBB3332571.1"/>
    </source>
</evidence>
<feature type="domain" description="Polysaccharide pyruvyl transferase" evidence="1">
    <location>
        <begin position="15"/>
        <end position="299"/>
    </location>
</feature>
<name>A0A7W5PD19_9GAMM</name>
<dbReference type="RefSeq" id="WP_183334236.1">
    <property type="nucleotide sequence ID" value="NZ_JACHZF010000037.1"/>
</dbReference>
<sequence>MKKVAILNFQYSTHNYGAVLQAAALEHICRRLGHEVQHLDYMAKQRVTFKGRVGQALRKLGLRKTPSHSRVANEEAFESFREMFISRTKKIRNPSEFSSVAKGFDIVIVGSDQVWRPAFAKDTIGFFLGHVPDGVDRVSYAASFGTASWEKSGDAVLTDQVSKELKRFKAISCREESGVEICRDVFGVEAEHVLDPLLLVGDEFFESVISNPPECSAENIVYYKLDSTPDFQEDLLRIASEGGDVPVNIYLKDSLTPEYREVADWLALIRNAEVVVTDSFHCICLSLRFGKEVIFCPNEHRGQARLDSLFKQLEISVEPLGIDVETPMFKLSRSDRFNEALDKERKKALTFLSGALDG</sequence>
<organism evidence="2 3">
    <name type="scientific">Halomonas campaniensis</name>
    <dbReference type="NCBI Taxonomy" id="213554"/>
    <lineage>
        <taxon>Bacteria</taxon>
        <taxon>Pseudomonadati</taxon>
        <taxon>Pseudomonadota</taxon>
        <taxon>Gammaproteobacteria</taxon>
        <taxon>Oceanospirillales</taxon>
        <taxon>Halomonadaceae</taxon>
        <taxon>Halomonas</taxon>
    </lineage>
</organism>
<comment type="caution">
    <text evidence="2">The sequence shown here is derived from an EMBL/GenBank/DDBJ whole genome shotgun (WGS) entry which is preliminary data.</text>
</comment>
<accession>A0A7W5PD19</accession>
<dbReference type="Proteomes" id="UP000553442">
    <property type="component" value="Unassembled WGS sequence"/>
</dbReference>
<proteinExistence type="predicted"/>
<protein>
    <recommendedName>
        <fullName evidence="1">Polysaccharide pyruvyl transferase domain-containing protein</fullName>
    </recommendedName>
</protein>
<gene>
    <name evidence="2" type="ORF">BDK63_003469</name>
</gene>